<name>T2JQS9_CROWT</name>
<proteinExistence type="predicted"/>
<dbReference type="RefSeq" id="WP_048325321.1">
    <property type="nucleotide sequence ID" value="NZ_CAQN01000501.1"/>
</dbReference>
<dbReference type="EMBL" id="CAQN01000501">
    <property type="protein sequence ID" value="CCQ66912.1"/>
    <property type="molecule type" value="Genomic_DNA"/>
</dbReference>
<dbReference type="Proteomes" id="UP000018130">
    <property type="component" value="Unassembled WGS sequence"/>
</dbReference>
<sequence length="225" mass="26003">MKLPEILEKEFDVFFSNLGYDRVTNIIGSSPPFKNADYINQQKQTIIELKILDKDFFRDGGIIDRFNATVVVPQNIDASGYGVYKFSLPPENRENRIDTFEEPLRRILKKANRQLKETKNYFFEGQGDGIVLLAINRFVSLHPMIIANLISELLKQEFSSISNFILCTPTTSFFFDDTQRYEPICLTRQHSECTHKVNSVSENLIQNWYDFTRAGGHSNSQQSIE</sequence>
<reference evidence="1 2" key="1">
    <citation type="submission" date="2013-01" db="EMBL/GenBank/DDBJ databases">
        <authorList>
            <person name="Bench S."/>
        </authorList>
    </citation>
    <scope>NUCLEOTIDE SEQUENCE [LARGE SCALE GENOMIC DNA]</scope>
    <source>
        <strain evidence="1 2">WH 0402</strain>
    </source>
</reference>
<comment type="caution">
    <text evidence="1">The sequence shown here is derived from an EMBL/GenBank/DDBJ whole genome shotgun (WGS) entry which is preliminary data.</text>
</comment>
<evidence type="ECO:0000313" key="2">
    <source>
        <dbReference type="Proteomes" id="UP000018130"/>
    </source>
</evidence>
<dbReference type="AlphaFoldDB" id="T2JQS9"/>
<gene>
    <name evidence="1" type="ORF">CWATWH0402_5207</name>
</gene>
<organism evidence="1 2">
    <name type="scientific">Crocosphaera watsonii WH 0402</name>
    <dbReference type="NCBI Taxonomy" id="1284629"/>
    <lineage>
        <taxon>Bacteria</taxon>
        <taxon>Bacillati</taxon>
        <taxon>Cyanobacteriota</taxon>
        <taxon>Cyanophyceae</taxon>
        <taxon>Oscillatoriophycideae</taxon>
        <taxon>Chroococcales</taxon>
        <taxon>Aphanothecaceae</taxon>
        <taxon>Crocosphaera</taxon>
    </lineage>
</organism>
<accession>T2JQS9</accession>
<reference evidence="1 2" key="2">
    <citation type="submission" date="2013-09" db="EMBL/GenBank/DDBJ databases">
        <title>Whole genome comparison of six Crocosphaera watsonii strains with differing phenotypes.</title>
        <authorList>
            <person name="Bench S.R."/>
            <person name="Heller P."/>
            <person name="Frank I."/>
            <person name="Arciniega M."/>
            <person name="Shilova I.N."/>
            <person name="Zehr J.P."/>
        </authorList>
    </citation>
    <scope>NUCLEOTIDE SEQUENCE [LARGE SCALE GENOMIC DNA]</scope>
    <source>
        <strain evidence="1 2">WH 0402</strain>
    </source>
</reference>
<protein>
    <submittedName>
        <fullName evidence="1">Uncharacterized protein</fullName>
    </submittedName>
</protein>
<evidence type="ECO:0000313" key="1">
    <source>
        <dbReference type="EMBL" id="CCQ66912.1"/>
    </source>
</evidence>